<dbReference type="Proteomes" id="UP000190135">
    <property type="component" value="Unassembled WGS sequence"/>
</dbReference>
<gene>
    <name evidence="3" type="ORF">SAMN05428963_102102</name>
</gene>
<keyword evidence="3" id="KW-0378">Hydrolase</keyword>
<feature type="region of interest" description="Disordered" evidence="1">
    <location>
        <begin position="164"/>
        <end position="220"/>
    </location>
</feature>
<dbReference type="SUPFAM" id="SSF47090">
    <property type="entry name" value="PGBD-like"/>
    <property type="match status" value="2"/>
</dbReference>
<protein>
    <submittedName>
        <fullName evidence="3">Peptidoglycan-binding (PGRP) domain of peptidoglycan hydrolases-containing protein</fullName>
    </submittedName>
</protein>
<dbReference type="GO" id="GO:0016787">
    <property type="term" value="F:hydrolase activity"/>
    <property type="evidence" value="ECO:0007669"/>
    <property type="project" value="UniProtKB-KW"/>
</dbReference>
<reference evidence="3 4" key="1">
    <citation type="submission" date="2017-02" db="EMBL/GenBank/DDBJ databases">
        <authorList>
            <person name="Peterson S.W."/>
        </authorList>
    </citation>
    <scope>NUCLEOTIDE SEQUENCE [LARGE SCALE GENOMIC DNA]</scope>
    <source>
        <strain evidence="3 4">USBA 369</strain>
    </source>
</reference>
<dbReference type="OrthoDB" id="9816507at2"/>
<dbReference type="InterPro" id="IPR002477">
    <property type="entry name" value="Peptidoglycan-bd-like"/>
</dbReference>
<feature type="domain" description="Peptidoglycan binding-like" evidence="2">
    <location>
        <begin position="106"/>
        <end position="160"/>
    </location>
</feature>
<feature type="region of interest" description="Disordered" evidence="1">
    <location>
        <begin position="1"/>
        <end position="21"/>
    </location>
</feature>
<name>A0A1T4MFB4_9HYPH</name>
<dbReference type="Gene3D" id="1.10.101.10">
    <property type="entry name" value="PGBD-like superfamily/PGBD"/>
    <property type="match status" value="2"/>
</dbReference>
<dbReference type="InterPro" id="IPR036365">
    <property type="entry name" value="PGBD-like_sf"/>
</dbReference>
<evidence type="ECO:0000313" key="4">
    <source>
        <dbReference type="Proteomes" id="UP000190135"/>
    </source>
</evidence>
<evidence type="ECO:0000256" key="1">
    <source>
        <dbReference type="SAM" id="MobiDB-lite"/>
    </source>
</evidence>
<evidence type="ECO:0000313" key="3">
    <source>
        <dbReference type="EMBL" id="SJZ65760.1"/>
    </source>
</evidence>
<evidence type="ECO:0000259" key="2">
    <source>
        <dbReference type="Pfam" id="PF01471"/>
    </source>
</evidence>
<accession>A0A1T4MFB4</accession>
<organism evidence="3 4">
    <name type="scientific">Consotaella salsifontis</name>
    <dbReference type="NCBI Taxonomy" id="1365950"/>
    <lineage>
        <taxon>Bacteria</taxon>
        <taxon>Pseudomonadati</taxon>
        <taxon>Pseudomonadota</taxon>
        <taxon>Alphaproteobacteria</taxon>
        <taxon>Hyphomicrobiales</taxon>
        <taxon>Aurantimonadaceae</taxon>
        <taxon>Consotaella</taxon>
    </lineage>
</organism>
<feature type="domain" description="Peptidoglycan binding-like" evidence="2">
    <location>
        <begin position="223"/>
        <end position="277"/>
    </location>
</feature>
<dbReference type="AlphaFoldDB" id="A0A1T4MFB4"/>
<sequence>MPARRPAPARTTSNRSAHRPKGLIRAGQLAVVVLRPAAGFVLRNPKPTAIAAGLATLFAVVAGNAFYGQPGRHPHPMLVTRAETGASTTGSQLRVATNDPTLAPVPLVRELQEALAEAGYYASPVDGRPGPATEAAIKSFQSDNGLRVDGEPSPALLSRLHQDMASAAPVPQARSSAAGRGGRVAQSPTEETTGAIAAVVPSSRETQPAPAASSTAENLSEKELVRRIQEGLSAAQVASLDADGIAGDQTRAAIATFEALEGLEVTGAPRPQILKRLIEIGAVH</sequence>
<dbReference type="InterPro" id="IPR036366">
    <property type="entry name" value="PGBDSf"/>
</dbReference>
<proteinExistence type="predicted"/>
<dbReference type="STRING" id="1365950.SAMN05428963_102102"/>
<keyword evidence="4" id="KW-1185">Reference proteome</keyword>
<dbReference type="EMBL" id="FUXL01000002">
    <property type="protein sequence ID" value="SJZ65760.1"/>
    <property type="molecule type" value="Genomic_DNA"/>
</dbReference>
<dbReference type="Pfam" id="PF01471">
    <property type="entry name" value="PG_binding_1"/>
    <property type="match status" value="2"/>
</dbReference>